<dbReference type="EMBL" id="LHXW01000033">
    <property type="protein sequence ID" value="KXA99617.1"/>
    <property type="molecule type" value="Genomic_DNA"/>
</dbReference>
<feature type="domain" description="Metallo-beta-lactamase" evidence="2">
    <location>
        <begin position="20"/>
        <end position="85"/>
    </location>
</feature>
<dbReference type="Pfam" id="PF00753">
    <property type="entry name" value="Lactamase_B"/>
    <property type="match status" value="1"/>
</dbReference>
<organism evidence="3 4">
    <name type="scientific">candidate division MSBL1 archaeon SCGC-AAA261C02</name>
    <dbReference type="NCBI Taxonomy" id="1698272"/>
    <lineage>
        <taxon>Archaea</taxon>
        <taxon>Methanobacteriati</taxon>
        <taxon>Methanobacteriota</taxon>
        <taxon>candidate division MSBL1</taxon>
    </lineage>
</organism>
<dbReference type="PANTHER" id="PTHR43546">
    <property type="entry name" value="UPF0173 METAL-DEPENDENT HYDROLASE MJ1163-RELATED"/>
    <property type="match status" value="1"/>
</dbReference>
<evidence type="ECO:0000313" key="4">
    <source>
        <dbReference type="Proteomes" id="UP000070520"/>
    </source>
</evidence>
<evidence type="ECO:0000259" key="2">
    <source>
        <dbReference type="Pfam" id="PF00753"/>
    </source>
</evidence>
<evidence type="ECO:0000313" key="3">
    <source>
        <dbReference type="EMBL" id="KXA99617.1"/>
    </source>
</evidence>
<comment type="caution">
    <text evidence="3">The sequence shown here is derived from an EMBL/GenBank/DDBJ whole genome shotgun (WGS) entry which is preliminary data.</text>
</comment>
<accession>A0A133UZM0</accession>
<dbReference type="InterPro" id="IPR036866">
    <property type="entry name" value="RibonucZ/Hydroxyglut_hydro"/>
</dbReference>
<sequence length="351" mass="41673">MNKSKLSFEPLWADSLGAKTTCTLVETPEVKILIDPGVAVMQPSFPASWPKKFYWKGQAMMKIKGASRKADVVVISHYHYDHYTDFDKSLYDGKLLLVKNPNEFINDSQRERAENFFNNICENFGNTKLDEVLQEREEKEYEDPMEELPHAREMDFGDYNSRREELLEKWRKRYRKRVENWKSSKWIPELKFDDVEVKFADGQEFEWGRTKLRFTEPLFHGVEFSRVGWVVSTVIRRYRQKFIHTSDLDGPTIEDYADWIIDEHPNALYLDGPATYLLGFMLNRINLNRAVENAARIVKNSRSRLILYDHHLPREQKFRERTEKLWETAKEKRKKVLTVAEYLGEEPVVFD</sequence>
<gene>
    <name evidence="3" type="ORF">AKJ42_02870</name>
</gene>
<dbReference type="Gene3D" id="3.60.15.10">
    <property type="entry name" value="Ribonuclease Z/Hydroxyacylglutathione hydrolase-like"/>
    <property type="match status" value="1"/>
</dbReference>
<dbReference type="PANTHER" id="PTHR43546:SF4">
    <property type="entry name" value="UPF0282 PROTEIN MJ1629"/>
    <property type="match status" value="1"/>
</dbReference>
<protein>
    <recommendedName>
        <fullName evidence="1">UPF0282 protein AKJ42_02870</fullName>
    </recommendedName>
</protein>
<proteinExistence type="inferred from homology"/>
<dbReference type="InterPro" id="IPR050114">
    <property type="entry name" value="UPF0173_UPF0282_UlaG_hydrolase"/>
</dbReference>
<keyword evidence="4" id="KW-1185">Reference proteome</keyword>
<dbReference type="InterPro" id="IPR001279">
    <property type="entry name" value="Metallo-B-lactamas"/>
</dbReference>
<dbReference type="PATRIC" id="fig|1698272.3.peg.481"/>
<dbReference type="InterPro" id="IPR014426">
    <property type="entry name" value="UPF0282_hydrls"/>
</dbReference>
<dbReference type="Proteomes" id="UP000070520">
    <property type="component" value="Unassembled WGS sequence"/>
</dbReference>
<evidence type="ECO:0000256" key="1">
    <source>
        <dbReference type="HAMAP-Rule" id="MF_01406"/>
    </source>
</evidence>
<dbReference type="AlphaFoldDB" id="A0A133UZM0"/>
<reference evidence="3 4" key="1">
    <citation type="journal article" date="2016" name="Sci. Rep.">
        <title>Metabolic traits of an uncultured archaeal lineage -MSBL1- from brine pools of the Red Sea.</title>
        <authorList>
            <person name="Mwirichia R."/>
            <person name="Alam I."/>
            <person name="Rashid M."/>
            <person name="Vinu M."/>
            <person name="Ba-Alawi W."/>
            <person name="Anthony Kamau A."/>
            <person name="Kamanda Ngugi D."/>
            <person name="Goker M."/>
            <person name="Klenk H.P."/>
            <person name="Bajic V."/>
            <person name="Stingl U."/>
        </authorList>
    </citation>
    <scope>NUCLEOTIDE SEQUENCE [LARGE SCALE GENOMIC DNA]</scope>
    <source>
        <strain evidence="3">SCGC-AAA261C02</strain>
    </source>
</reference>
<dbReference type="SUPFAM" id="SSF56281">
    <property type="entry name" value="Metallo-hydrolase/oxidoreductase"/>
    <property type="match status" value="1"/>
</dbReference>
<dbReference type="HAMAP" id="MF_01406">
    <property type="entry name" value="UPF0282"/>
    <property type="match status" value="1"/>
</dbReference>
<comment type="similarity">
    <text evidence="1">Belongs to the UPF0282 family.</text>
</comment>
<name>A0A133UZM0_9EURY</name>